<accession>A0ACB7F548</accession>
<keyword evidence="2" id="KW-1185">Reference proteome</keyword>
<evidence type="ECO:0000313" key="1">
    <source>
        <dbReference type="EMBL" id="KAG8009309.1"/>
    </source>
</evidence>
<protein>
    <submittedName>
        <fullName evidence="1">Uncharacterized protein</fullName>
    </submittedName>
</protein>
<proteinExistence type="predicted"/>
<sequence>MRTLNMMFFSYLFERRASTREDEETEREREREENWRSELAAAKLWRPVMLLWVLRPSVHRGDFTDRIKQKLYSLPKQWGRICHVAQEDFPEGSRCSFIKLSNRVEQRKRIGKQWKEGREKKKKRKL</sequence>
<organism evidence="1 2">
    <name type="scientific">Nibea albiflora</name>
    <name type="common">Yellow drum</name>
    <name type="synonym">Corvina albiflora</name>
    <dbReference type="NCBI Taxonomy" id="240163"/>
    <lineage>
        <taxon>Eukaryota</taxon>
        <taxon>Metazoa</taxon>
        <taxon>Chordata</taxon>
        <taxon>Craniata</taxon>
        <taxon>Vertebrata</taxon>
        <taxon>Euteleostomi</taxon>
        <taxon>Actinopterygii</taxon>
        <taxon>Neopterygii</taxon>
        <taxon>Teleostei</taxon>
        <taxon>Neoteleostei</taxon>
        <taxon>Acanthomorphata</taxon>
        <taxon>Eupercaria</taxon>
        <taxon>Sciaenidae</taxon>
        <taxon>Nibea</taxon>
    </lineage>
</organism>
<name>A0ACB7F548_NIBAL</name>
<dbReference type="EMBL" id="CM024805">
    <property type="protein sequence ID" value="KAG8009309.1"/>
    <property type="molecule type" value="Genomic_DNA"/>
</dbReference>
<evidence type="ECO:0000313" key="2">
    <source>
        <dbReference type="Proteomes" id="UP000805704"/>
    </source>
</evidence>
<reference evidence="1" key="1">
    <citation type="submission" date="2020-04" db="EMBL/GenBank/DDBJ databases">
        <title>A chromosome-scale assembly and high-density genetic map of the yellow drum (Nibea albiflora) genome.</title>
        <authorList>
            <person name="Xu D."/>
            <person name="Zhang W."/>
            <person name="Chen R."/>
            <person name="Tan P."/>
            <person name="Wang L."/>
            <person name="Song H."/>
            <person name="Tian L."/>
            <person name="Zhu Q."/>
            <person name="Wang B."/>
        </authorList>
    </citation>
    <scope>NUCLEOTIDE SEQUENCE</scope>
    <source>
        <strain evidence="1">ZJHYS-2018</strain>
    </source>
</reference>
<gene>
    <name evidence="1" type="ORF">GBF38_017437</name>
</gene>
<comment type="caution">
    <text evidence="1">The sequence shown here is derived from an EMBL/GenBank/DDBJ whole genome shotgun (WGS) entry which is preliminary data.</text>
</comment>
<dbReference type="Proteomes" id="UP000805704">
    <property type="component" value="Chromosome 17"/>
</dbReference>